<dbReference type="Proteomes" id="UP001141434">
    <property type="component" value="Unassembled WGS sequence"/>
</dbReference>
<feature type="region of interest" description="Disordered" evidence="1">
    <location>
        <begin position="203"/>
        <end position="416"/>
    </location>
</feature>
<dbReference type="OrthoDB" id="1162399at2759"/>
<feature type="compositionally biased region" description="Low complexity" evidence="1">
    <location>
        <begin position="229"/>
        <end position="239"/>
    </location>
</feature>
<name>A0A9W9G999_9EURO</name>
<dbReference type="GeneID" id="81389987"/>
<dbReference type="AlphaFoldDB" id="A0A9W9G999"/>
<evidence type="ECO:0000313" key="2">
    <source>
        <dbReference type="EMBL" id="KAJ5114476.1"/>
    </source>
</evidence>
<dbReference type="EMBL" id="JAPMSZ010000001">
    <property type="protein sequence ID" value="KAJ5114476.1"/>
    <property type="molecule type" value="Genomic_DNA"/>
</dbReference>
<feature type="region of interest" description="Disordered" evidence="1">
    <location>
        <begin position="156"/>
        <end position="190"/>
    </location>
</feature>
<protein>
    <submittedName>
        <fullName evidence="2">Uncharacterized protein</fullName>
    </submittedName>
</protein>
<keyword evidence="3" id="KW-1185">Reference proteome</keyword>
<feature type="compositionally biased region" description="Basic and acidic residues" evidence="1">
    <location>
        <begin position="469"/>
        <end position="493"/>
    </location>
</feature>
<evidence type="ECO:0000313" key="3">
    <source>
        <dbReference type="Proteomes" id="UP001141434"/>
    </source>
</evidence>
<gene>
    <name evidence="2" type="ORF">NUU61_000235</name>
</gene>
<sequence>MTYLKDVYQRFLANPRSASLAADVSLIYVPSTIQIDKPDAVVQHLSRQASIVKKKSEQIISAIEGSDSLCLDIETTLEFIDGGGAYLPSLDDNFLADRVVTIPTVHVVHYNADNQIQQVRLYWDQASLLKEVEVIGARGRNWPIREAKEQTRLIKAAAAAKAAPPQLAPSQDGSRDLPQRPASPGKRHIKDPYAADSLFDLISPSKQDAEPVRPASPGKRHTRDPYAAESLTELLSPSKESSEPVRPYAPSVAKPPQRDLSELFVGDGENEVPDSPSKPPRTGAPKAGAGRANPNRIFGANEPDEDEERSKYKTDPKKFSHFEIGGDNDERELKEEPKRGKSRHQSQWDFDDFVTPQKQQRLVRRDEVRHFDWSDGEGETAETPPARPAVHHPRRDAEVHFEMSEDNQDDDDGRIISSYKNRGQALYQNRLFDENGEAVPSTVEKKHEPLSIVGNAANRKKNFDSHWEMTDDMTEPSKSDAENSKAVPTDRIKAVKMMESSWDNYDQSPEPVRTATHLRNPRRHNQPSWTFGDEE</sequence>
<feature type="compositionally biased region" description="Basic and acidic residues" evidence="1">
    <location>
        <begin position="363"/>
        <end position="373"/>
    </location>
</feature>
<feature type="compositionally biased region" description="Basic and acidic residues" evidence="1">
    <location>
        <begin position="308"/>
        <end position="321"/>
    </location>
</feature>
<feature type="region of interest" description="Disordered" evidence="1">
    <location>
        <begin position="469"/>
        <end position="535"/>
    </location>
</feature>
<evidence type="ECO:0000256" key="1">
    <source>
        <dbReference type="SAM" id="MobiDB-lite"/>
    </source>
</evidence>
<dbReference type="RefSeq" id="XP_056515669.1">
    <property type="nucleotide sequence ID" value="XM_056650819.1"/>
</dbReference>
<reference evidence="2" key="1">
    <citation type="submission" date="2022-11" db="EMBL/GenBank/DDBJ databases">
        <authorList>
            <person name="Petersen C."/>
        </authorList>
    </citation>
    <scope>NUCLEOTIDE SEQUENCE</scope>
    <source>
        <strain evidence="2">IBT 34128</strain>
    </source>
</reference>
<organism evidence="2 3">
    <name type="scientific">Penicillium alfredii</name>
    <dbReference type="NCBI Taxonomy" id="1506179"/>
    <lineage>
        <taxon>Eukaryota</taxon>
        <taxon>Fungi</taxon>
        <taxon>Dikarya</taxon>
        <taxon>Ascomycota</taxon>
        <taxon>Pezizomycotina</taxon>
        <taxon>Eurotiomycetes</taxon>
        <taxon>Eurotiomycetidae</taxon>
        <taxon>Eurotiales</taxon>
        <taxon>Aspergillaceae</taxon>
        <taxon>Penicillium</taxon>
    </lineage>
</organism>
<proteinExistence type="predicted"/>
<accession>A0A9W9G999</accession>
<reference evidence="2" key="2">
    <citation type="journal article" date="2023" name="IMA Fungus">
        <title>Comparative genomic study of the Penicillium genus elucidates a diverse pangenome and 15 lateral gene transfer events.</title>
        <authorList>
            <person name="Petersen C."/>
            <person name="Sorensen T."/>
            <person name="Nielsen M.R."/>
            <person name="Sondergaard T.E."/>
            <person name="Sorensen J.L."/>
            <person name="Fitzpatrick D.A."/>
            <person name="Frisvad J.C."/>
            <person name="Nielsen K.L."/>
        </authorList>
    </citation>
    <scope>NUCLEOTIDE SEQUENCE</scope>
    <source>
        <strain evidence="2">IBT 34128</strain>
    </source>
</reference>
<comment type="caution">
    <text evidence="2">The sequence shown here is derived from an EMBL/GenBank/DDBJ whole genome shotgun (WGS) entry which is preliminary data.</text>
</comment>